<protein>
    <submittedName>
        <fullName evidence="1">Uncharacterized protein</fullName>
    </submittedName>
</protein>
<dbReference type="AlphaFoldDB" id="A0A419F840"/>
<organism evidence="1 2">
    <name type="scientific">Candidatus Abyssobacteria bacterium SURF_17</name>
    <dbReference type="NCBI Taxonomy" id="2093361"/>
    <lineage>
        <taxon>Bacteria</taxon>
        <taxon>Pseudomonadati</taxon>
        <taxon>Candidatus Hydrogenedentota</taxon>
        <taxon>Candidatus Abyssobacteria</taxon>
    </lineage>
</organism>
<comment type="caution">
    <text evidence="1">The sequence shown here is derived from an EMBL/GenBank/DDBJ whole genome shotgun (WGS) entry which is preliminary data.</text>
</comment>
<sequence>MYEKGTAVRVTVDISNTGLTELQFVGKVVIDASDFMAIEFDTVIVPKVEIKTAEPLPDKPLEEVLGTEIAVSDGVNRPKPPKVENVRFLGGEDSVIGSRK</sequence>
<accession>A0A419F840</accession>
<dbReference type="Proteomes" id="UP000285961">
    <property type="component" value="Unassembled WGS sequence"/>
</dbReference>
<evidence type="ECO:0000313" key="2">
    <source>
        <dbReference type="Proteomes" id="UP000285961"/>
    </source>
</evidence>
<reference evidence="1 2" key="1">
    <citation type="journal article" date="2017" name="ISME J.">
        <title>Energy and carbon metabolisms in a deep terrestrial subsurface fluid microbial community.</title>
        <authorList>
            <person name="Momper L."/>
            <person name="Jungbluth S.P."/>
            <person name="Lee M.D."/>
            <person name="Amend J.P."/>
        </authorList>
    </citation>
    <scope>NUCLEOTIDE SEQUENCE [LARGE SCALE GENOMIC DNA]</scope>
    <source>
        <strain evidence="1">SURF_17</strain>
    </source>
</reference>
<name>A0A419F840_9BACT</name>
<evidence type="ECO:0000313" key="1">
    <source>
        <dbReference type="EMBL" id="RJP74586.1"/>
    </source>
</evidence>
<gene>
    <name evidence="1" type="ORF">C4532_01860</name>
</gene>
<dbReference type="EMBL" id="QZKI01000013">
    <property type="protein sequence ID" value="RJP74586.1"/>
    <property type="molecule type" value="Genomic_DNA"/>
</dbReference>
<proteinExistence type="predicted"/>